<dbReference type="Pfam" id="PF08907">
    <property type="entry name" value="DUF1853"/>
    <property type="match status" value="1"/>
</dbReference>
<sequence length="270" mass="32063">MTLQYKDIEQQFIGYVNTPTLWVSNSVYGLKQFELEKNDTPKFTDKIPTNLRLGKRVERYVSTDFKQSKDITILAENLQIQNNKLTIGEIDCILIKNKIAYHIEIIYKFYLFDDTVGSTELDYWIGPNRNDSLIKKLDKLKDKQLPLLYNTHTTPIIKKLNLSLNKIKQRVFFKAQLFTPYKRSVKFKQLNKNCVKGFYVKHAQLEQFNKCKFYIPNKTNWLQEVKTQVNWLTYNTFTAEVNTLITAKKSPLCWIKFPNGELEKFFVVWW</sequence>
<reference evidence="1 2" key="1">
    <citation type="journal article" date="2014" name="Genome Announc.">
        <title>Draft Genome Sequence of the Carrageenan-Degrading Bacterium Cellulophaga sp. Strain KL-A, Isolated from Decaying Marine Algae.</title>
        <authorList>
            <person name="Shan D."/>
            <person name="Ying J."/>
            <person name="Li X."/>
            <person name="Gao Z."/>
            <person name="Wei G."/>
            <person name="Shao Z."/>
        </authorList>
    </citation>
    <scope>NUCLEOTIDE SEQUENCE [LARGE SCALE GENOMIC DNA]</scope>
    <source>
        <strain evidence="1 2">KL-A</strain>
    </source>
</reference>
<dbReference type="Proteomes" id="UP000019275">
    <property type="component" value="Unassembled WGS sequence"/>
</dbReference>
<proteinExistence type="predicted"/>
<comment type="caution">
    <text evidence="1">The sequence shown here is derived from an EMBL/GenBank/DDBJ whole genome shotgun (WGS) entry which is preliminary data.</text>
</comment>
<organism evidence="1 2">
    <name type="scientific">Cellulophaga geojensis KL-A</name>
    <dbReference type="NCBI Taxonomy" id="1328323"/>
    <lineage>
        <taxon>Bacteria</taxon>
        <taxon>Pseudomonadati</taxon>
        <taxon>Bacteroidota</taxon>
        <taxon>Flavobacteriia</taxon>
        <taxon>Flavobacteriales</taxon>
        <taxon>Flavobacteriaceae</taxon>
        <taxon>Cellulophaga</taxon>
    </lineage>
</organism>
<evidence type="ECO:0000313" key="2">
    <source>
        <dbReference type="Proteomes" id="UP000019275"/>
    </source>
</evidence>
<evidence type="ECO:0008006" key="3">
    <source>
        <dbReference type="Google" id="ProtNLM"/>
    </source>
</evidence>
<protein>
    <recommendedName>
        <fullName evidence="3">DUF1853 family protein</fullName>
    </recommendedName>
</protein>
<name>A0ABP3BBH0_9FLAO</name>
<gene>
    <name evidence="1" type="ORF">KLA_03047</name>
</gene>
<keyword evidence="2" id="KW-1185">Reference proteome</keyword>
<accession>A0ABP3BBH0</accession>
<dbReference type="RefSeq" id="WP_013622417.1">
    <property type="nucleotide sequence ID" value="NZ_ARZX01000002.1"/>
</dbReference>
<evidence type="ECO:0000313" key="1">
    <source>
        <dbReference type="EMBL" id="EWH14771.1"/>
    </source>
</evidence>
<dbReference type="InterPro" id="IPR015003">
    <property type="entry name" value="DUF1853"/>
</dbReference>
<dbReference type="EMBL" id="ARZX01000002">
    <property type="protein sequence ID" value="EWH14771.1"/>
    <property type="molecule type" value="Genomic_DNA"/>
</dbReference>